<dbReference type="InterPro" id="IPR015943">
    <property type="entry name" value="WD40/YVTN_repeat-like_dom_sf"/>
</dbReference>
<reference evidence="1" key="1">
    <citation type="submission" date="2024-06" db="EMBL/GenBank/DDBJ databases">
        <title>Sequencing and assembly of the genome of Dyadobacter sp. strain 676, a symbiont of Cyamopsis tetragonoloba.</title>
        <authorList>
            <person name="Guro P."/>
            <person name="Sazanova A."/>
            <person name="Kuznetsova I."/>
            <person name="Belimov A."/>
            <person name="Safronova V."/>
        </authorList>
    </citation>
    <scope>NUCLEOTIDE SEQUENCE</scope>
    <source>
        <strain evidence="1">676</strain>
    </source>
</reference>
<accession>A0AAU8FKT9</accession>
<dbReference type="Gene3D" id="2.130.10.10">
    <property type="entry name" value="YVTN repeat-like/Quinoprotein amine dehydrogenase"/>
    <property type="match status" value="1"/>
</dbReference>
<dbReference type="InterPro" id="IPR011043">
    <property type="entry name" value="Gal_Oxase/kelch_b-propeller"/>
</dbReference>
<evidence type="ECO:0000313" key="1">
    <source>
        <dbReference type="EMBL" id="XCH24842.1"/>
    </source>
</evidence>
<evidence type="ECO:0008006" key="2">
    <source>
        <dbReference type="Google" id="ProtNLM"/>
    </source>
</evidence>
<protein>
    <recommendedName>
        <fullName evidence="2">DUF4374 domain-containing protein</fullName>
    </recommendedName>
</protein>
<sequence>MRKTHLLLSVLLAATLLSCSDDDPKQEPEPQSLYQEEGFLLSSISQSTAGYSYYAGFFAQQPSGEVDLTKNTAYSSLLTRASYKNYLYSFALDGNKKMSKQAILKSSGAVVEVASIPLLEYLQAVKIINDNLGVYSTSGNRSLFLFNPTTMESLGQIDMSKAKNFPENESNTYAHLSYRPNDNKLFATLYTNSSKTGQFYDAQDIYVEVVDLTTKKWEKTTVFKQATYPVTRGLENSIVDENGKVYIVTQGQYGLDGQLGPNAAKRSRPQILKIPAGKTDFDSTYAFNPINAVGQQNSLFQLLLGAIYDANGVAYACISAAAYPPRLLELIGKLAANSITAAEYQELSDLAFYSPVQRWAKLDLNAQTATVIADLPLTAGYGYPNTHKYDGKFFLPVYNPSLNQNGYYEYDPATGKSEKIVNVTAGGLVTDLLKISK</sequence>
<dbReference type="AlphaFoldDB" id="A0AAU8FKT9"/>
<organism evidence="1">
    <name type="scientific">Dyadobacter sp. 676</name>
    <dbReference type="NCBI Taxonomy" id="3088362"/>
    <lineage>
        <taxon>Bacteria</taxon>
        <taxon>Pseudomonadati</taxon>
        <taxon>Bacteroidota</taxon>
        <taxon>Cytophagia</taxon>
        <taxon>Cytophagales</taxon>
        <taxon>Spirosomataceae</taxon>
        <taxon>Dyadobacter</taxon>
    </lineage>
</organism>
<dbReference type="EMBL" id="CP159289">
    <property type="protein sequence ID" value="XCH24842.1"/>
    <property type="molecule type" value="Genomic_DNA"/>
</dbReference>
<proteinExistence type="predicted"/>
<dbReference type="SUPFAM" id="SSF50965">
    <property type="entry name" value="Galactose oxidase, central domain"/>
    <property type="match status" value="1"/>
</dbReference>
<name>A0AAU8FKT9_9BACT</name>
<dbReference type="RefSeq" id="WP_353720150.1">
    <property type="nucleotide sequence ID" value="NZ_CP159289.1"/>
</dbReference>
<dbReference type="PROSITE" id="PS51257">
    <property type="entry name" value="PROKAR_LIPOPROTEIN"/>
    <property type="match status" value="1"/>
</dbReference>
<gene>
    <name evidence="1" type="ORF">ABV298_31920</name>
</gene>